<keyword evidence="1" id="KW-0472">Membrane</keyword>
<evidence type="ECO:0000313" key="3">
    <source>
        <dbReference type="Proteomes" id="UP000001026"/>
    </source>
</evidence>
<protein>
    <submittedName>
        <fullName evidence="2">Uncharacterized protein</fullName>
    </submittedName>
</protein>
<evidence type="ECO:0000313" key="2">
    <source>
        <dbReference type="EMBL" id="CAP16511.1"/>
    </source>
</evidence>
<proteinExistence type="predicted"/>
<keyword evidence="1" id="KW-0812">Transmembrane</keyword>
<dbReference type="Proteomes" id="UP000001026">
    <property type="component" value="Chromosome"/>
</dbReference>
<dbReference type="AlphaFoldDB" id="A8WIM2"/>
<keyword evidence="1" id="KW-1133">Transmembrane helix</keyword>
<accession>A8WIM2</accession>
<dbReference type="KEGG" id="pmm:PMM2006"/>
<dbReference type="HOGENOM" id="CLU_3156646_0_0_3"/>
<feature type="transmembrane region" description="Helical" evidence="1">
    <location>
        <begin position="35"/>
        <end position="52"/>
    </location>
</feature>
<evidence type="ECO:0000256" key="1">
    <source>
        <dbReference type="SAM" id="Phobius"/>
    </source>
</evidence>
<name>A8WIM2_PROMP</name>
<sequence>MTDSYKVLMELEKGEIIEIPVENPTYLTNAKQPEIGIIVLSFTVVLLVLAIYNRKRH</sequence>
<organism evidence="2 3">
    <name type="scientific">Prochlorococcus marinus subsp. pastoris (strain CCMP1986 / NIES-2087 / MED4)</name>
    <dbReference type="NCBI Taxonomy" id="59919"/>
    <lineage>
        <taxon>Bacteria</taxon>
        <taxon>Bacillati</taxon>
        <taxon>Cyanobacteriota</taxon>
        <taxon>Cyanophyceae</taxon>
        <taxon>Synechococcales</taxon>
        <taxon>Prochlorococcaceae</taxon>
        <taxon>Prochlorococcus</taxon>
    </lineage>
</organism>
<gene>
    <name evidence="2" type="ordered locus">PMM2006</name>
</gene>
<dbReference type="EMBL" id="BX548174">
    <property type="protein sequence ID" value="CAP16511.1"/>
    <property type="molecule type" value="Genomic_DNA"/>
</dbReference>
<reference evidence="2 3" key="1">
    <citation type="journal article" date="2003" name="Nature">
        <title>Genome divergence in two Prochlorococcus ecotypes reflects oceanic niche differentiation.</title>
        <authorList>
            <person name="Rocap G."/>
            <person name="Larimer F.W."/>
            <person name="Lamerdin J.E."/>
            <person name="Malfatti S."/>
            <person name="Chain P."/>
            <person name="Ahlgren N.A."/>
            <person name="Arellano A."/>
            <person name="Coleman M."/>
            <person name="Hauser L."/>
            <person name="Hess W.R."/>
            <person name="Johnson Z.I."/>
            <person name="Land M.L."/>
            <person name="Lindell D."/>
            <person name="Post A.F."/>
            <person name="Regala W."/>
            <person name="Shah M."/>
            <person name="Shaw S.L."/>
            <person name="Steglich C."/>
            <person name="Sullivan M.B."/>
            <person name="Ting C.S."/>
            <person name="Tolonen A."/>
            <person name="Webb E.A."/>
            <person name="Zinser E.R."/>
            <person name="Chisholm S.W."/>
        </authorList>
    </citation>
    <scope>NUCLEOTIDE SEQUENCE [LARGE SCALE GENOMIC DNA]</scope>
    <source>
        <strain evidence="3">CCMP1986 / NIES-2087 / MED4</strain>
    </source>
</reference>
<dbReference type="STRING" id="59919.PMM2006"/>